<dbReference type="AlphaFoldDB" id="A0A6J5VIJ4"/>
<protein>
    <submittedName>
        <fullName evidence="1">Uncharacterized protein</fullName>
    </submittedName>
</protein>
<sequence length="61" mass="6415">MDALEEAANRVALAKKNDGRLAVVSRAGRDDGFDLESQSNAFGDHKGGFETLAAGLVRAPK</sequence>
<evidence type="ECO:0000313" key="4">
    <source>
        <dbReference type="Proteomes" id="UP000507245"/>
    </source>
</evidence>
<dbReference type="Proteomes" id="UP000507245">
    <property type="component" value="Unassembled WGS sequence"/>
</dbReference>
<evidence type="ECO:0000313" key="2">
    <source>
        <dbReference type="EMBL" id="CAB4318393.1"/>
    </source>
</evidence>
<reference evidence="4" key="1">
    <citation type="journal article" date="2020" name="Genome Biol.">
        <title>Gamete binning: chromosome-level and haplotype-resolved genome assembly enabled by high-throughput single-cell sequencing of gamete genomes.</title>
        <authorList>
            <person name="Campoy J.A."/>
            <person name="Sun H."/>
            <person name="Goel M."/>
            <person name="Jiao W.-B."/>
            <person name="Folz-Donahue K."/>
            <person name="Wang N."/>
            <person name="Rubio M."/>
            <person name="Liu C."/>
            <person name="Kukat C."/>
            <person name="Ruiz D."/>
            <person name="Huettel B."/>
            <person name="Schneeberger K."/>
        </authorList>
    </citation>
    <scope>NUCLEOTIDE SEQUENCE [LARGE SCALE GENOMIC DNA]</scope>
    <source>
        <strain evidence="4">cv. Rojo Pasion</strain>
    </source>
</reference>
<name>A0A6J5VIJ4_PRUAR</name>
<proteinExistence type="predicted"/>
<evidence type="ECO:0000313" key="1">
    <source>
        <dbReference type="EMBL" id="CAB4288021.1"/>
    </source>
</evidence>
<dbReference type="EMBL" id="CAEKDK010000007">
    <property type="protein sequence ID" value="CAB4288021.1"/>
    <property type="molecule type" value="Genomic_DNA"/>
</dbReference>
<gene>
    <name evidence="1" type="ORF">CURHAP_LOCUS46100</name>
    <name evidence="2" type="ORF">ORAREDHAP_LOCUS45446</name>
</gene>
<accession>A0A6J5VIJ4</accession>
<organism evidence="1 3">
    <name type="scientific">Prunus armeniaca</name>
    <name type="common">Apricot</name>
    <name type="synonym">Armeniaca vulgaris</name>
    <dbReference type="NCBI Taxonomy" id="36596"/>
    <lineage>
        <taxon>Eukaryota</taxon>
        <taxon>Viridiplantae</taxon>
        <taxon>Streptophyta</taxon>
        <taxon>Embryophyta</taxon>
        <taxon>Tracheophyta</taxon>
        <taxon>Spermatophyta</taxon>
        <taxon>Magnoliopsida</taxon>
        <taxon>eudicotyledons</taxon>
        <taxon>Gunneridae</taxon>
        <taxon>Pentapetalae</taxon>
        <taxon>rosids</taxon>
        <taxon>fabids</taxon>
        <taxon>Rosales</taxon>
        <taxon>Rosaceae</taxon>
        <taxon>Amygdaloideae</taxon>
        <taxon>Amygdaleae</taxon>
        <taxon>Prunus</taxon>
    </lineage>
</organism>
<evidence type="ECO:0000313" key="3">
    <source>
        <dbReference type="Proteomes" id="UP000507222"/>
    </source>
</evidence>
<keyword evidence="4" id="KW-1185">Reference proteome</keyword>
<dbReference type="Proteomes" id="UP000507222">
    <property type="component" value="Unassembled WGS sequence"/>
</dbReference>
<dbReference type="EMBL" id="CAEKKB010000007">
    <property type="protein sequence ID" value="CAB4318393.1"/>
    <property type="molecule type" value="Genomic_DNA"/>
</dbReference>
<reference evidence="1 3" key="2">
    <citation type="submission" date="2020-05" db="EMBL/GenBank/DDBJ databases">
        <authorList>
            <person name="Campoy J."/>
            <person name="Schneeberger K."/>
            <person name="Spophaly S."/>
        </authorList>
    </citation>
    <scope>NUCLEOTIDE SEQUENCE [LARGE SCALE GENOMIC DNA]</scope>
    <source>
        <strain evidence="1">PruArmRojPasFocal</strain>
    </source>
</reference>